<dbReference type="Pfam" id="PF04545">
    <property type="entry name" value="Sigma70_r4"/>
    <property type="match status" value="1"/>
</dbReference>
<dbReference type="Pfam" id="PF04542">
    <property type="entry name" value="Sigma70_r2"/>
    <property type="match status" value="1"/>
</dbReference>
<feature type="domain" description="RNA polymerase sigma-70 region 2" evidence="7">
    <location>
        <begin position="27"/>
        <end position="80"/>
    </location>
</feature>
<dbReference type="SUPFAM" id="SSF88659">
    <property type="entry name" value="Sigma3 and sigma4 domains of RNA polymerase sigma factors"/>
    <property type="match status" value="2"/>
</dbReference>
<dbReference type="InterPro" id="IPR007630">
    <property type="entry name" value="RNA_pol_sigma70_r4"/>
</dbReference>
<evidence type="ECO:0000256" key="5">
    <source>
        <dbReference type="SAM" id="MobiDB-lite"/>
    </source>
</evidence>
<evidence type="ECO:0000259" key="8">
    <source>
        <dbReference type="Pfam" id="PF04545"/>
    </source>
</evidence>
<dbReference type="InterPro" id="IPR013324">
    <property type="entry name" value="RNA_pol_sigma_r3/r4-like"/>
</dbReference>
<dbReference type="SUPFAM" id="SSF88946">
    <property type="entry name" value="Sigma2 domain of RNA polymerase sigma factors"/>
    <property type="match status" value="1"/>
</dbReference>
<dbReference type="InterPro" id="IPR014284">
    <property type="entry name" value="RNA_pol_sigma-70_dom"/>
</dbReference>
<evidence type="ECO:0000256" key="3">
    <source>
        <dbReference type="ARBA" id="ARBA00023125"/>
    </source>
</evidence>
<dbReference type="NCBIfam" id="TIGR02937">
    <property type="entry name" value="sigma70-ECF"/>
    <property type="match status" value="1"/>
</dbReference>
<dbReference type="PANTHER" id="PTHR30385">
    <property type="entry name" value="SIGMA FACTOR F FLAGELLAR"/>
    <property type="match status" value="1"/>
</dbReference>
<feature type="compositionally biased region" description="Low complexity" evidence="5">
    <location>
        <begin position="225"/>
        <end position="236"/>
    </location>
</feature>
<accession>A0ABS7ZJE3</accession>
<feature type="domain" description="RNA polymerase sigma-70 region 3" evidence="6">
    <location>
        <begin position="88"/>
        <end position="134"/>
    </location>
</feature>
<evidence type="ECO:0000259" key="7">
    <source>
        <dbReference type="Pfam" id="PF04542"/>
    </source>
</evidence>
<dbReference type="InterPro" id="IPR007627">
    <property type="entry name" value="RNA_pol_sigma70_r2"/>
</dbReference>
<dbReference type="Proteomes" id="UP001319870">
    <property type="component" value="Unassembled WGS sequence"/>
</dbReference>
<organism evidence="9 10">
    <name type="scientific">Isoptericola luteus</name>
    <dbReference type="NCBI Taxonomy" id="2879484"/>
    <lineage>
        <taxon>Bacteria</taxon>
        <taxon>Bacillati</taxon>
        <taxon>Actinomycetota</taxon>
        <taxon>Actinomycetes</taxon>
        <taxon>Micrococcales</taxon>
        <taxon>Promicromonosporaceae</taxon>
        <taxon>Isoptericola</taxon>
    </lineage>
</organism>
<evidence type="ECO:0000259" key="6">
    <source>
        <dbReference type="Pfam" id="PF04539"/>
    </source>
</evidence>
<name>A0ABS7ZJE3_9MICO</name>
<dbReference type="InterPro" id="IPR007624">
    <property type="entry name" value="RNA_pol_sigma70_r3"/>
</dbReference>
<feature type="region of interest" description="Disordered" evidence="5">
    <location>
        <begin position="225"/>
        <end position="250"/>
    </location>
</feature>
<evidence type="ECO:0000313" key="9">
    <source>
        <dbReference type="EMBL" id="MCA5895143.1"/>
    </source>
</evidence>
<evidence type="ECO:0000256" key="4">
    <source>
        <dbReference type="ARBA" id="ARBA00023163"/>
    </source>
</evidence>
<feature type="domain" description="RNA polymerase sigma-70 region 4" evidence="8">
    <location>
        <begin position="169"/>
        <end position="217"/>
    </location>
</feature>
<keyword evidence="3" id="KW-0238">DNA-binding</keyword>
<keyword evidence="2" id="KW-0731">Sigma factor</keyword>
<protein>
    <submittedName>
        <fullName evidence="9">Sigma-70 family RNA polymerase sigma factor</fullName>
    </submittedName>
</protein>
<proteinExistence type="predicted"/>
<sequence>MNLTERNALVVDNLALVGFLVSDLAHRADHVSREDLASVGAMALTTAATNYDPSRGVPFGAYARRRILGALADELRSQDWAPRSARRRIKELKAVEQSLTASLGRQPTDEQIAQTMGVTLAEVRDIRDDAGRSIVAVEDDTYDRVVHDAPSPEDEVLAVEERHVVRQAVAALPERMRYVVEAIYFSDRSVGELAAELGIGHSTVSHTRIEAVQMLREALETHYAAASASPGASQPGEPAPRPAVPLTQRRRDYAAAVGQRVAGGATRRAAWAVRAAS</sequence>
<evidence type="ECO:0000256" key="2">
    <source>
        <dbReference type="ARBA" id="ARBA00023082"/>
    </source>
</evidence>
<evidence type="ECO:0000256" key="1">
    <source>
        <dbReference type="ARBA" id="ARBA00023015"/>
    </source>
</evidence>
<evidence type="ECO:0000313" key="10">
    <source>
        <dbReference type="Proteomes" id="UP001319870"/>
    </source>
</evidence>
<dbReference type="RefSeq" id="WP_225566871.1">
    <property type="nucleotide sequence ID" value="NZ_JAIXCQ010000017.1"/>
</dbReference>
<dbReference type="Gene3D" id="1.10.1740.10">
    <property type="match status" value="1"/>
</dbReference>
<dbReference type="EMBL" id="JAIXCQ010000017">
    <property type="protein sequence ID" value="MCA5895143.1"/>
    <property type="molecule type" value="Genomic_DNA"/>
</dbReference>
<keyword evidence="10" id="KW-1185">Reference proteome</keyword>
<comment type="caution">
    <text evidence="9">The sequence shown here is derived from an EMBL/GenBank/DDBJ whole genome shotgun (WGS) entry which is preliminary data.</text>
</comment>
<reference evidence="9 10" key="1">
    <citation type="submission" date="2021-09" db="EMBL/GenBank/DDBJ databases">
        <title>Isoptericola luteus sp. nov., a novel bacterium isolated from Harbin, the capital city of Heilongjiang province.</title>
        <authorList>
            <person name="Li J."/>
        </authorList>
    </citation>
    <scope>NUCLEOTIDE SEQUENCE [LARGE SCALE GENOMIC DNA]</scope>
    <source>
        <strain evidence="9 10">NEAU-Y5</strain>
    </source>
</reference>
<keyword evidence="1" id="KW-0805">Transcription regulation</keyword>
<dbReference type="InterPro" id="IPR013325">
    <property type="entry name" value="RNA_pol_sigma_r2"/>
</dbReference>
<keyword evidence="4" id="KW-0804">Transcription</keyword>
<gene>
    <name evidence="9" type="ORF">LEP48_17570</name>
</gene>
<dbReference type="Gene3D" id="1.20.140.160">
    <property type="match status" value="1"/>
</dbReference>
<dbReference type="Pfam" id="PF04539">
    <property type="entry name" value="Sigma70_r3"/>
    <property type="match status" value="1"/>
</dbReference>